<comment type="cofactor">
    <cofactor evidence="1">
        <name>Mg(2+)</name>
        <dbReference type="ChEBI" id="CHEBI:18420"/>
    </cofactor>
</comment>
<dbReference type="PANTHER" id="PTHR11839:SF18">
    <property type="entry name" value="NUDIX HYDROLASE DOMAIN-CONTAINING PROTEIN"/>
    <property type="match status" value="1"/>
</dbReference>
<dbReference type="AlphaFoldDB" id="A0A7W8M4B8"/>
<reference evidence="4 5" key="1">
    <citation type="submission" date="2020-08" db="EMBL/GenBank/DDBJ databases">
        <title>Genomic Encyclopedia of Type Strains, Phase IV (KMG-IV): sequencing the most valuable type-strain genomes for metagenomic binning, comparative biology and taxonomic classification.</title>
        <authorList>
            <person name="Goeker M."/>
        </authorList>
    </citation>
    <scope>NUCLEOTIDE SEQUENCE [LARGE SCALE GENOMIC DNA]</scope>
    <source>
        <strain evidence="4 5">DSM 106146</strain>
    </source>
</reference>
<dbReference type="GO" id="GO:0006753">
    <property type="term" value="P:nucleoside phosphate metabolic process"/>
    <property type="evidence" value="ECO:0007669"/>
    <property type="project" value="TreeGrafter"/>
</dbReference>
<dbReference type="PANTHER" id="PTHR11839">
    <property type="entry name" value="UDP/ADP-SUGAR PYROPHOSPHATASE"/>
    <property type="match status" value="1"/>
</dbReference>
<dbReference type="InterPro" id="IPR000086">
    <property type="entry name" value="NUDIX_hydrolase_dom"/>
</dbReference>
<evidence type="ECO:0000256" key="2">
    <source>
        <dbReference type="ARBA" id="ARBA00022801"/>
    </source>
</evidence>
<accession>A0A7W8M4B8</accession>
<dbReference type="GO" id="GO:0047631">
    <property type="term" value="F:ADP-ribose diphosphatase activity"/>
    <property type="evidence" value="ECO:0007669"/>
    <property type="project" value="UniProtKB-EC"/>
</dbReference>
<keyword evidence="5" id="KW-1185">Reference proteome</keyword>
<comment type="caution">
    <text evidence="4">The sequence shown here is derived from an EMBL/GenBank/DDBJ whole genome shotgun (WGS) entry which is preliminary data.</text>
</comment>
<proteinExistence type="predicted"/>
<dbReference type="RefSeq" id="WP_183770537.1">
    <property type="nucleotide sequence ID" value="NZ_CAWVEG010000080.1"/>
</dbReference>
<evidence type="ECO:0000313" key="4">
    <source>
        <dbReference type="EMBL" id="MBB5263141.1"/>
    </source>
</evidence>
<dbReference type="SUPFAM" id="SSF55811">
    <property type="entry name" value="Nudix"/>
    <property type="match status" value="1"/>
</dbReference>
<organism evidence="4 5">
    <name type="scientific">Catenibacillus scindens</name>
    <dbReference type="NCBI Taxonomy" id="673271"/>
    <lineage>
        <taxon>Bacteria</taxon>
        <taxon>Bacillati</taxon>
        <taxon>Bacillota</taxon>
        <taxon>Clostridia</taxon>
        <taxon>Lachnospirales</taxon>
        <taxon>Lachnospiraceae</taxon>
        <taxon>Catenibacillus</taxon>
    </lineage>
</organism>
<keyword evidence="2 4" id="KW-0378">Hydrolase</keyword>
<dbReference type="EC" id="3.6.1.13" evidence="4"/>
<dbReference type="PROSITE" id="PS51462">
    <property type="entry name" value="NUDIX"/>
    <property type="match status" value="1"/>
</dbReference>
<dbReference type="InterPro" id="IPR020476">
    <property type="entry name" value="Nudix_hydrolase"/>
</dbReference>
<evidence type="ECO:0000256" key="1">
    <source>
        <dbReference type="ARBA" id="ARBA00001946"/>
    </source>
</evidence>
<evidence type="ECO:0000313" key="5">
    <source>
        <dbReference type="Proteomes" id="UP000543642"/>
    </source>
</evidence>
<evidence type="ECO:0000259" key="3">
    <source>
        <dbReference type="PROSITE" id="PS51462"/>
    </source>
</evidence>
<dbReference type="GO" id="GO:0019693">
    <property type="term" value="P:ribose phosphate metabolic process"/>
    <property type="evidence" value="ECO:0007669"/>
    <property type="project" value="TreeGrafter"/>
</dbReference>
<dbReference type="InterPro" id="IPR015797">
    <property type="entry name" value="NUDIX_hydrolase-like_dom_sf"/>
</dbReference>
<sequence>MRRVHDVKQVTENPFLNLYTLDMVSDKGKHSAYYVASRAKHSEDLKLNTKKNTADGVIIYSLYGEKQDKVVLIRQYRCPLDDYIYEFPAGLVDPGETFKQAGVRELKEETGLDFTPVDAPEMYCKPFFTTVGMTDESCGTIYGYASGTPSKEGQEENEEIEIVLADKEEVRRILKEENVAIMCAYMLMHFLEAEPGHAFDFLNLLDQ</sequence>
<dbReference type="Gene3D" id="3.90.79.10">
    <property type="entry name" value="Nucleoside Triphosphate Pyrophosphohydrolase"/>
    <property type="match status" value="1"/>
</dbReference>
<dbReference type="Pfam" id="PF00293">
    <property type="entry name" value="NUDIX"/>
    <property type="match status" value="1"/>
</dbReference>
<protein>
    <submittedName>
        <fullName evidence="4">ADP-ribose pyrophosphatase</fullName>
        <ecNumber evidence="4">3.6.1.13</ecNumber>
    </submittedName>
</protein>
<feature type="domain" description="Nudix hydrolase" evidence="3">
    <location>
        <begin position="50"/>
        <end position="187"/>
    </location>
</feature>
<dbReference type="CDD" id="cd03424">
    <property type="entry name" value="NUDIX_ADPRase_Nudt5_UGPPase_Nudt14"/>
    <property type="match status" value="1"/>
</dbReference>
<name>A0A7W8M4B8_9FIRM</name>
<gene>
    <name evidence="4" type="ORF">HNP82_000235</name>
</gene>
<dbReference type="EMBL" id="JACHFW010000001">
    <property type="protein sequence ID" value="MBB5263141.1"/>
    <property type="molecule type" value="Genomic_DNA"/>
</dbReference>
<dbReference type="Proteomes" id="UP000543642">
    <property type="component" value="Unassembled WGS sequence"/>
</dbReference>
<dbReference type="PRINTS" id="PR00502">
    <property type="entry name" value="NUDIXFAMILY"/>
</dbReference>